<dbReference type="GO" id="GO:0016616">
    <property type="term" value="F:oxidoreductase activity, acting on the CH-OH group of donors, NAD or NADP as acceptor"/>
    <property type="evidence" value="ECO:0007669"/>
    <property type="project" value="InterPro"/>
</dbReference>
<dbReference type="GO" id="GO:0006694">
    <property type="term" value="P:steroid biosynthetic process"/>
    <property type="evidence" value="ECO:0007669"/>
    <property type="project" value="InterPro"/>
</dbReference>
<dbReference type="EnsemblMetazoa" id="Aqu2.1.27459_001">
    <property type="protein sequence ID" value="Aqu2.1.27459_001"/>
    <property type="gene ID" value="Aqu2.1.27459"/>
</dbReference>
<evidence type="ECO:0000313" key="3">
    <source>
        <dbReference type="EnsemblMetazoa" id="Aqu2.1.27459_001"/>
    </source>
</evidence>
<keyword evidence="1" id="KW-1133">Transmembrane helix</keyword>
<dbReference type="STRING" id="400682.A0A1X7UHL5"/>
<feature type="transmembrane region" description="Helical" evidence="1">
    <location>
        <begin position="128"/>
        <end position="146"/>
    </location>
</feature>
<dbReference type="InterPro" id="IPR036291">
    <property type="entry name" value="NAD(P)-bd_dom_sf"/>
</dbReference>
<reference evidence="3" key="1">
    <citation type="submission" date="2017-05" db="UniProtKB">
        <authorList>
            <consortium name="EnsemblMetazoa"/>
        </authorList>
    </citation>
    <scope>IDENTIFICATION</scope>
</reference>
<dbReference type="Gene3D" id="3.40.50.720">
    <property type="entry name" value="NAD(P)-binding Rossmann-like Domain"/>
    <property type="match status" value="1"/>
</dbReference>
<name>A0A1X7UHL5_AMPQE</name>
<dbReference type="eggNOG" id="KOG1430">
    <property type="taxonomic scope" value="Eukaryota"/>
</dbReference>
<sequence length="203" mass="23088">MVLDANGANQGMLYTCSIRCPPLYGENDTSLIPSAAWASNRLMGYYPRIGSPSVKMTVMYVENAAHALLCAAKRLMDKRTRSFVGGKYYYVTDDTPQTNYSDFFGQFLSQIGYNVKLGIRIPIKLITLWLYLILVGLVFLMIFFDFRNIAALILKYQHQAKILSISHTVSRDKAKRELNYKPIVAPDLSFQKSVVYYAKACHR</sequence>
<organism evidence="3">
    <name type="scientific">Amphimedon queenslandica</name>
    <name type="common">Sponge</name>
    <dbReference type="NCBI Taxonomy" id="400682"/>
    <lineage>
        <taxon>Eukaryota</taxon>
        <taxon>Metazoa</taxon>
        <taxon>Porifera</taxon>
        <taxon>Demospongiae</taxon>
        <taxon>Heteroscleromorpha</taxon>
        <taxon>Haplosclerida</taxon>
        <taxon>Niphatidae</taxon>
        <taxon>Amphimedon</taxon>
    </lineage>
</organism>
<accession>A0A1X7UHL5</accession>
<keyword evidence="1" id="KW-0812">Transmembrane</keyword>
<dbReference type="Pfam" id="PF01073">
    <property type="entry name" value="3Beta_HSD"/>
    <property type="match status" value="1"/>
</dbReference>
<dbReference type="InParanoid" id="A0A1X7UHL5"/>
<dbReference type="AlphaFoldDB" id="A0A1X7UHL5"/>
<feature type="domain" description="3-beta hydroxysteroid dehydrogenase/isomerase" evidence="2">
    <location>
        <begin position="1"/>
        <end position="120"/>
    </location>
</feature>
<evidence type="ECO:0000259" key="2">
    <source>
        <dbReference type="Pfam" id="PF01073"/>
    </source>
</evidence>
<dbReference type="SUPFAM" id="SSF51735">
    <property type="entry name" value="NAD(P)-binding Rossmann-fold domains"/>
    <property type="match status" value="1"/>
</dbReference>
<proteinExistence type="predicted"/>
<dbReference type="InterPro" id="IPR002225">
    <property type="entry name" value="3Beta_OHSteriod_DH/Estase"/>
</dbReference>
<protein>
    <recommendedName>
        <fullName evidence="2">3-beta hydroxysteroid dehydrogenase/isomerase domain-containing protein</fullName>
    </recommendedName>
</protein>
<evidence type="ECO:0000256" key="1">
    <source>
        <dbReference type="SAM" id="Phobius"/>
    </source>
</evidence>
<keyword evidence="1" id="KW-0472">Membrane</keyword>